<dbReference type="InterPro" id="IPR011501">
    <property type="entry name" value="Noc3_N"/>
</dbReference>
<evidence type="ECO:0000313" key="4">
    <source>
        <dbReference type="Proteomes" id="UP000268093"/>
    </source>
</evidence>
<dbReference type="EMBL" id="RBNI01000786">
    <property type="protein sequence ID" value="RUP51343.1"/>
    <property type="molecule type" value="Genomic_DNA"/>
</dbReference>
<name>A0A433DKF2_9FUNG</name>
<feature type="compositionally biased region" description="Acidic residues" evidence="1">
    <location>
        <begin position="277"/>
        <end position="301"/>
    </location>
</feature>
<feature type="compositionally biased region" description="Acidic residues" evidence="1">
    <location>
        <begin position="213"/>
        <end position="225"/>
    </location>
</feature>
<dbReference type="GO" id="GO:0005730">
    <property type="term" value="C:nucleolus"/>
    <property type="evidence" value="ECO:0007669"/>
    <property type="project" value="TreeGrafter"/>
</dbReference>
<dbReference type="AlphaFoldDB" id="A0A433DKF2"/>
<reference evidence="3 4" key="1">
    <citation type="journal article" date="2018" name="New Phytol.">
        <title>Phylogenomics of Endogonaceae and evolution of mycorrhizas within Mucoromycota.</title>
        <authorList>
            <person name="Chang Y."/>
            <person name="Desiro A."/>
            <person name="Na H."/>
            <person name="Sandor L."/>
            <person name="Lipzen A."/>
            <person name="Clum A."/>
            <person name="Barry K."/>
            <person name="Grigoriev I.V."/>
            <person name="Martin F.M."/>
            <person name="Stajich J.E."/>
            <person name="Smith M.E."/>
            <person name="Bonito G."/>
            <person name="Spatafora J.W."/>
        </authorList>
    </citation>
    <scope>NUCLEOTIDE SEQUENCE [LARGE SCALE GENOMIC DNA]</scope>
    <source>
        <strain evidence="3 4">GMNB39</strain>
    </source>
</reference>
<organism evidence="3 4">
    <name type="scientific">Jimgerdemannia flammicorona</name>
    <dbReference type="NCBI Taxonomy" id="994334"/>
    <lineage>
        <taxon>Eukaryota</taxon>
        <taxon>Fungi</taxon>
        <taxon>Fungi incertae sedis</taxon>
        <taxon>Mucoromycota</taxon>
        <taxon>Mucoromycotina</taxon>
        <taxon>Endogonomycetes</taxon>
        <taxon>Endogonales</taxon>
        <taxon>Endogonaceae</taxon>
        <taxon>Jimgerdemannia</taxon>
    </lineage>
</organism>
<dbReference type="InterPro" id="IPR016903">
    <property type="entry name" value="Nucleolar_cplx-assoc_3"/>
</dbReference>
<protein>
    <recommendedName>
        <fullName evidence="2">Nucleolar complex-associated protein 3 N-terminal domain-containing protein</fullName>
    </recommendedName>
</protein>
<feature type="region of interest" description="Disordered" evidence="1">
    <location>
        <begin position="98"/>
        <end position="158"/>
    </location>
</feature>
<evidence type="ECO:0000259" key="2">
    <source>
        <dbReference type="Pfam" id="PF07540"/>
    </source>
</evidence>
<comment type="caution">
    <text evidence="3">The sequence shown here is derived from an EMBL/GenBank/DDBJ whole genome shotgun (WGS) entry which is preliminary data.</text>
</comment>
<dbReference type="Pfam" id="PF07540">
    <property type="entry name" value="NOC3p"/>
    <property type="match status" value="1"/>
</dbReference>
<sequence>MEGVPAKFINFWIEFLRCAGSLNPWATKFTSTSEASNGMEFLGLNGALQRRRFPPGASRAVRPRELSGLKAAYIFHRSLWLSSDPEKKKKNLVTLLPCTPAMPSQKKGPKPAKGFKPKKNTKPAHPGRKNKKKDKSTKIPNKVITPVSHEEEDPEISDEDLEFFEEHDEYSNFLTSLDTTALSKNEIINAKRPSSKLTKDGFAVPEPTALSPSDDEDGAWSDASDEDAKAGFGGSDEEQEYELKARKVASDWTRRDTFTKLPIKLANGRVMQQPETEVMEEDSDSGAGALEEENADGQEENEAIREERDEMMFVPTAAGGLDDAKPISKKAYLLGKKELLADIAQKIIENPEGNIGQLKRLRKISQDENQKVRQLAFLTQLAVYKDIIPGYRIRALSDKERTAQVSKDVKMLRNFEQALLVNYQNYLQDLENESRILPLKPKSDEVPAEEPAQRDEAVALVAVRCMCDLLTSVTHFNFRTNLMTAIVSRMSTVKWTEVTTSLVARNIKRNLLAR</sequence>
<keyword evidence="4" id="KW-1185">Reference proteome</keyword>
<accession>A0A433DKF2</accession>
<feature type="region of interest" description="Disordered" evidence="1">
    <location>
        <begin position="272"/>
        <end position="301"/>
    </location>
</feature>
<dbReference type="GO" id="GO:0003682">
    <property type="term" value="F:chromatin binding"/>
    <property type="evidence" value="ECO:0007669"/>
    <property type="project" value="TreeGrafter"/>
</dbReference>
<gene>
    <name evidence="3" type="ORF">BC936DRAFT_148636</name>
</gene>
<dbReference type="PANTHER" id="PTHR14428">
    <property type="entry name" value="NUCLEOLAR COMPLEX PROTEIN 3"/>
    <property type="match status" value="1"/>
</dbReference>
<feature type="domain" description="Nucleolar complex-associated protein 3 N-terminal" evidence="2">
    <location>
        <begin position="336"/>
        <end position="426"/>
    </location>
</feature>
<dbReference type="OrthoDB" id="10263597at2759"/>
<evidence type="ECO:0000256" key="1">
    <source>
        <dbReference type="SAM" id="MobiDB-lite"/>
    </source>
</evidence>
<dbReference type="PANTHER" id="PTHR14428:SF5">
    <property type="entry name" value="NUCLEOLAR COMPLEX PROTEIN 3 HOMOLOG"/>
    <property type="match status" value="1"/>
</dbReference>
<proteinExistence type="predicted"/>
<feature type="region of interest" description="Disordered" evidence="1">
    <location>
        <begin position="193"/>
        <end position="239"/>
    </location>
</feature>
<feature type="compositionally biased region" description="Basic residues" evidence="1">
    <location>
        <begin position="107"/>
        <end position="135"/>
    </location>
</feature>
<evidence type="ECO:0000313" key="3">
    <source>
        <dbReference type="EMBL" id="RUP51343.1"/>
    </source>
</evidence>
<dbReference type="GO" id="GO:0006270">
    <property type="term" value="P:DNA replication initiation"/>
    <property type="evidence" value="ECO:0007669"/>
    <property type="project" value="TreeGrafter"/>
</dbReference>
<dbReference type="Proteomes" id="UP000268093">
    <property type="component" value="Unassembled WGS sequence"/>
</dbReference>